<gene>
    <name evidence="2" type="ORF">M440DRAFT_216603</name>
</gene>
<name>A0A2T4BPW6_TRILO</name>
<evidence type="ECO:0000256" key="1">
    <source>
        <dbReference type="SAM" id="SignalP"/>
    </source>
</evidence>
<evidence type="ECO:0000313" key="3">
    <source>
        <dbReference type="Proteomes" id="UP000240760"/>
    </source>
</evidence>
<evidence type="ECO:0008006" key="4">
    <source>
        <dbReference type="Google" id="ProtNLM"/>
    </source>
</evidence>
<keyword evidence="1" id="KW-0732">Signal</keyword>
<sequence length="129" mass="14531">MFPWRLMLVLMEIWLTAWSCIIGEGNRCHERYRAHDWRRRFPSAAPFNLSGPSTHADAAQSSNQPLFVPAWPIPLLGPRPQKRLSWDFGSGGCCPSLAELSGINSKPGWGLASPRYPAREVSRPDDCRL</sequence>
<accession>A0A2T4BPW6</accession>
<reference evidence="2 3" key="1">
    <citation type="submission" date="2016-07" db="EMBL/GenBank/DDBJ databases">
        <title>Multiple horizontal gene transfer events from other fungi enriched the ability of initially mycotrophic Trichoderma (Ascomycota) to feed on dead plant biomass.</title>
        <authorList>
            <consortium name="DOE Joint Genome Institute"/>
            <person name="Aerts A."/>
            <person name="Atanasova L."/>
            <person name="Chenthamara K."/>
            <person name="Zhang J."/>
            <person name="Grujic M."/>
            <person name="Henrissat B."/>
            <person name="Kuo A."/>
            <person name="Salamov A."/>
            <person name="Lipzen A."/>
            <person name="Labutti K."/>
            <person name="Barry K."/>
            <person name="Miao Y."/>
            <person name="Rahimi M.J."/>
            <person name="Shen Q."/>
            <person name="Grigoriev I.V."/>
            <person name="Kubicek C.P."/>
            <person name="Druzhinina I.S."/>
        </authorList>
    </citation>
    <scope>NUCLEOTIDE SEQUENCE [LARGE SCALE GENOMIC DNA]</scope>
    <source>
        <strain evidence="2 3">ATCC 18648</strain>
    </source>
</reference>
<keyword evidence="3" id="KW-1185">Reference proteome</keyword>
<protein>
    <recommendedName>
        <fullName evidence="4">Secreted protein</fullName>
    </recommendedName>
</protein>
<dbReference type="Proteomes" id="UP000240760">
    <property type="component" value="Unassembled WGS sequence"/>
</dbReference>
<evidence type="ECO:0000313" key="2">
    <source>
        <dbReference type="EMBL" id="PTB71344.1"/>
    </source>
</evidence>
<organism evidence="2 3">
    <name type="scientific">Trichoderma longibrachiatum ATCC 18648</name>
    <dbReference type="NCBI Taxonomy" id="983965"/>
    <lineage>
        <taxon>Eukaryota</taxon>
        <taxon>Fungi</taxon>
        <taxon>Dikarya</taxon>
        <taxon>Ascomycota</taxon>
        <taxon>Pezizomycotina</taxon>
        <taxon>Sordariomycetes</taxon>
        <taxon>Hypocreomycetidae</taxon>
        <taxon>Hypocreales</taxon>
        <taxon>Hypocreaceae</taxon>
        <taxon>Trichoderma</taxon>
    </lineage>
</organism>
<feature type="signal peptide" evidence="1">
    <location>
        <begin position="1"/>
        <end position="19"/>
    </location>
</feature>
<feature type="chain" id="PRO_5015531691" description="Secreted protein" evidence="1">
    <location>
        <begin position="20"/>
        <end position="129"/>
    </location>
</feature>
<dbReference type="EMBL" id="KZ679149">
    <property type="protein sequence ID" value="PTB71344.1"/>
    <property type="molecule type" value="Genomic_DNA"/>
</dbReference>
<proteinExistence type="predicted"/>
<dbReference type="AlphaFoldDB" id="A0A2T4BPW6"/>